<evidence type="ECO:0000256" key="3">
    <source>
        <dbReference type="ARBA" id="ARBA00022448"/>
    </source>
</evidence>
<evidence type="ECO:0000256" key="2">
    <source>
        <dbReference type="ARBA" id="ARBA00008974"/>
    </source>
</evidence>
<evidence type="ECO:0000256" key="4">
    <source>
        <dbReference type="ARBA" id="ARBA00022692"/>
    </source>
</evidence>
<dbReference type="PANTHER" id="PTHR31806:SF5">
    <property type="entry name" value="PURINE-CYTOSINE PERMEASE FCY21"/>
    <property type="match status" value="1"/>
</dbReference>
<keyword evidence="5 8" id="KW-1133">Transmembrane helix</keyword>
<feature type="transmembrane region" description="Helical" evidence="8">
    <location>
        <begin position="396"/>
        <end position="418"/>
    </location>
</feature>
<dbReference type="GO" id="GO:0022857">
    <property type="term" value="F:transmembrane transporter activity"/>
    <property type="evidence" value="ECO:0007669"/>
    <property type="project" value="InterPro"/>
</dbReference>
<organism evidence="9 10">
    <name type="scientific">Trametes pubescens</name>
    <name type="common">White-rot fungus</name>
    <dbReference type="NCBI Taxonomy" id="154538"/>
    <lineage>
        <taxon>Eukaryota</taxon>
        <taxon>Fungi</taxon>
        <taxon>Dikarya</taxon>
        <taxon>Basidiomycota</taxon>
        <taxon>Agaricomycotina</taxon>
        <taxon>Agaricomycetes</taxon>
        <taxon>Polyporales</taxon>
        <taxon>Polyporaceae</taxon>
        <taxon>Trametes</taxon>
    </lineage>
</organism>
<dbReference type="OrthoDB" id="2116389at2759"/>
<protein>
    <submittedName>
        <fullName evidence="9">Purine-cytosine permease fcyB</fullName>
    </submittedName>
</protein>
<evidence type="ECO:0000256" key="5">
    <source>
        <dbReference type="ARBA" id="ARBA00022989"/>
    </source>
</evidence>
<keyword evidence="6 8" id="KW-0472">Membrane</keyword>
<dbReference type="Gene3D" id="1.10.4160.10">
    <property type="entry name" value="Hydantoin permease"/>
    <property type="match status" value="1"/>
</dbReference>
<feature type="transmembrane region" description="Helical" evidence="8">
    <location>
        <begin position="508"/>
        <end position="531"/>
    </location>
</feature>
<keyword evidence="3" id="KW-0813">Transport</keyword>
<dbReference type="STRING" id="154538.A0A1M2VEE9"/>
<evidence type="ECO:0000256" key="8">
    <source>
        <dbReference type="SAM" id="Phobius"/>
    </source>
</evidence>
<comment type="similarity">
    <text evidence="2">Belongs to the purine-cytosine permease (2.A.39) family.</text>
</comment>
<dbReference type="PANTHER" id="PTHR31806">
    <property type="entry name" value="PURINE-CYTOSINE PERMEASE FCY2-RELATED"/>
    <property type="match status" value="1"/>
</dbReference>
<name>A0A1M2VEE9_TRAPU</name>
<evidence type="ECO:0000256" key="1">
    <source>
        <dbReference type="ARBA" id="ARBA00004141"/>
    </source>
</evidence>
<dbReference type="OMA" id="TMYTVCT"/>
<evidence type="ECO:0000256" key="6">
    <source>
        <dbReference type="ARBA" id="ARBA00023136"/>
    </source>
</evidence>
<evidence type="ECO:0000313" key="9">
    <source>
        <dbReference type="EMBL" id="OJT05903.1"/>
    </source>
</evidence>
<keyword evidence="4 8" id="KW-0812">Transmembrane</keyword>
<dbReference type="PIRSF" id="PIRSF002744">
    <property type="entry name" value="Pur-cyt_permease"/>
    <property type="match status" value="1"/>
</dbReference>
<dbReference type="Pfam" id="PF02133">
    <property type="entry name" value="Transp_cyt_pur"/>
    <property type="match status" value="1"/>
</dbReference>
<feature type="transmembrane region" description="Helical" evidence="8">
    <location>
        <begin position="94"/>
        <end position="119"/>
    </location>
</feature>
<sequence length="569" mass="61723">MLVYDGDSDSIQKEKEELPSYLPSPTIDSADAREKYPEAVLVTEEDNVVHEAKTRVGKLLHRVTKQLAHWGLEVNGISPIPEDQRTDKRLYQFFFVWFSANANILTLSAGTVGPAYYSLGIRDSFYVILVVDLITCAFPAFFATFGPKLGTRSMVQSRFSWGYYGAIIPSLLNVLSMQGYLVVNSIIGGQVLAEVSGHLSATVGIVIIALITLIITFCGSRVLHWYETLIWIPNVVAFIVMLAVGGKNLINAPVVDPEGPAPAAMFMSFGASLSATVVAWATLTPDHGVYHDKDASPWRVFIYAYLGFFLSSLPAHMLGAAFAATAVYVPEWETGLGDGNDVGGLVAAILSPTGGFGKFMLVLLSLTAPSACAPTMYTVCTSFMTIHRKFARVPRFLVAVVSTAILIPIAIVGATRFYSTFVDILALIGYWLAPYCAIVMTEHFLFRRGSYSLTAYDVPNAWDTPRHPNLPSGFAAMCALAASVAIIVPCIQQVWYTGPIAEHGTGDLGMLLGFVVSVPVYALARAAELWYVRRRAVRKEGTGAGVEAGRGPSDMAQRARGAGDLFRLW</sequence>
<feature type="transmembrane region" description="Helical" evidence="8">
    <location>
        <begin position="229"/>
        <end position="250"/>
    </location>
</feature>
<dbReference type="EMBL" id="MNAD01001366">
    <property type="protein sequence ID" value="OJT05903.1"/>
    <property type="molecule type" value="Genomic_DNA"/>
</dbReference>
<accession>A0A1M2VEE9</accession>
<feature type="region of interest" description="Disordered" evidence="7">
    <location>
        <begin position="1"/>
        <end position="24"/>
    </location>
</feature>
<evidence type="ECO:0000313" key="10">
    <source>
        <dbReference type="Proteomes" id="UP000184267"/>
    </source>
</evidence>
<keyword evidence="10" id="KW-1185">Reference proteome</keyword>
<dbReference type="InterPro" id="IPR001248">
    <property type="entry name" value="Pur-cyt_permease"/>
</dbReference>
<feature type="transmembrane region" description="Helical" evidence="8">
    <location>
        <begin position="195"/>
        <end position="217"/>
    </location>
</feature>
<feature type="transmembrane region" description="Helical" evidence="8">
    <location>
        <begin position="424"/>
        <end position="446"/>
    </location>
</feature>
<feature type="transmembrane region" description="Helical" evidence="8">
    <location>
        <begin position="161"/>
        <end position="183"/>
    </location>
</feature>
<feature type="transmembrane region" description="Helical" evidence="8">
    <location>
        <begin position="474"/>
        <end position="496"/>
    </location>
</feature>
<feature type="transmembrane region" description="Helical" evidence="8">
    <location>
        <begin position="303"/>
        <end position="329"/>
    </location>
</feature>
<proteinExistence type="inferred from homology"/>
<comment type="caution">
    <text evidence="9">The sequence shown here is derived from an EMBL/GenBank/DDBJ whole genome shotgun (WGS) entry which is preliminary data.</text>
</comment>
<reference evidence="9 10" key="1">
    <citation type="submission" date="2016-10" db="EMBL/GenBank/DDBJ databases">
        <title>Genome sequence of the basidiomycete white-rot fungus Trametes pubescens.</title>
        <authorList>
            <person name="Makela M.R."/>
            <person name="Granchi Z."/>
            <person name="Peng M."/>
            <person name="De Vries R.P."/>
            <person name="Grigoriev I."/>
            <person name="Riley R."/>
            <person name="Hilden K."/>
        </authorList>
    </citation>
    <scope>NUCLEOTIDE SEQUENCE [LARGE SCALE GENOMIC DNA]</scope>
    <source>
        <strain evidence="9 10">FBCC735</strain>
    </source>
</reference>
<gene>
    <name evidence="9" type="ORF">TRAPUB_3253</name>
</gene>
<feature type="transmembrane region" description="Helical" evidence="8">
    <location>
        <begin position="262"/>
        <end position="283"/>
    </location>
</feature>
<evidence type="ECO:0000256" key="7">
    <source>
        <dbReference type="SAM" id="MobiDB-lite"/>
    </source>
</evidence>
<dbReference type="InterPro" id="IPR026030">
    <property type="entry name" value="Pur-cyt_permease_Fcy2/21/22"/>
</dbReference>
<dbReference type="AlphaFoldDB" id="A0A1M2VEE9"/>
<dbReference type="GO" id="GO:0005886">
    <property type="term" value="C:plasma membrane"/>
    <property type="evidence" value="ECO:0007669"/>
    <property type="project" value="TreeGrafter"/>
</dbReference>
<dbReference type="Proteomes" id="UP000184267">
    <property type="component" value="Unassembled WGS sequence"/>
</dbReference>
<feature type="transmembrane region" description="Helical" evidence="8">
    <location>
        <begin position="125"/>
        <end position="149"/>
    </location>
</feature>
<comment type="subcellular location">
    <subcellularLocation>
        <location evidence="1">Membrane</location>
        <topology evidence="1">Multi-pass membrane protein</topology>
    </subcellularLocation>
</comment>